<sequence>MGGRFTTAAAATWASVTLYSVCVVAVSADAGTSAPLSAPALKRRAAANTTHDNGDSGGASGPVPSRVVANAPVNEVETTGTATISSRAGVEVIGAETKPEFPLVAEEICTVAVDGSATDADWVGVVLGVELDCVPRVGESAVFTDSDAAGFDNVAILDEFFGLLYREP</sequence>
<protein>
    <submittedName>
        <fullName evidence="2">Uncharacterized protein</fullName>
    </submittedName>
</protein>
<reference evidence="2 3" key="1">
    <citation type="journal article" date="2019" name="Emerg. Microbes Infect.">
        <title>Comprehensive subspecies identification of 175 nontuberculous mycobacteria species based on 7547 genomic profiles.</title>
        <authorList>
            <person name="Matsumoto Y."/>
            <person name="Kinjo T."/>
            <person name="Motooka D."/>
            <person name="Nabeya D."/>
            <person name="Jung N."/>
            <person name="Uechi K."/>
            <person name="Horii T."/>
            <person name="Iida T."/>
            <person name="Fujita J."/>
            <person name="Nakamura S."/>
        </authorList>
    </citation>
    <scope>NUCLEOTIDE SEQUENCE [LARGE SCALE GENOMIC DNA]</scope>
    <source>
        <strain evidence="2 3">JCM 6399</strain>
    </source>
</reference>
<dbReference type="Proteomes" id="UP000465785">
    <property type="component" value="Chromosome"/>
</dbReference>
<proteinExistence type="predicted"/>
<evidence type="ECO:0000313" key="3">
    <source>
        <dbReference type="Proteomes" id="UP000465785"/>
    </source>
</evidence>
<organism evidence="2 3">
    <name type="scientific">Mycobacterium gallinarum</name>
    <dbReference type="NCBI Taxonomy" id="39689"/>
    <lineage>
        <taxon>Bacteria</taxon>
        <taxon>Bacillati</taxon>
        <taxon>Actinomycetota</taxon>
        <taxon>Actinomycetes</taxon>
        <taxon>Mycobacteriales</taxon>
        <taxon>Mycobacteriaceae</taxon>
        <taxon>Mycobacterium</taxon>
    </lineage>
</organism>
<name>A0A9W4AZS6_9MYCO</name>
<dbReference type="EMBL" id="AP022601">
    <property type="protein sequence ID" value="BBY91504.1"/>
    <property type="molecule type" value="Genomic_DNA"/>
</dbReference>
<accession>A0A9W4AZS6</accession>
<dbReference type="KEGG" id="mgau:MGALJ_11730"/>
<feature type="region of interest" description="Disordered" evidence="1">
    <location>
        <begin position="44"/>
        <end position="64"/>
    </location>
</feature>
<evidence type="ECO:0000256" key="1">
    <source>
        <dbReference type="SAM" id="MobiDB-lite"/>
    </source>
</evidence>
<evidence type="ECO:0000313" key="2">
    <source>
        <dbReference type="EMBL" id="BBY91504.1"/>
    </source>
</evidence>
<gene>
    <name evidence="2" type="ORF">MGALJ_11730</name>
</gene>
<keyword evidence="3" id="KW-1185">Reference proteome</keyword>
<dbReference type="AlphaFoldDB" id="A0A9W4AZS6"/>